<keyword evidence="3" id="KW-0731">Sigma factor</keyword>
<dbReference type="PANTHER" id="PTHR43133:SF8">
    <property type="entry name" value="RNA POLYMERASE SIGMA FACTOR HI_1459-RELATED"/>
    <property type="match status" value="1"/>
</dbReference>
<dbReference type="Pfam" id="PF04542">
    <property type="entry name" value="Sigma70_r2"/>
    <property type="match status" value="1"/>
</dbReference>
<gene>
    <name evidence="8" type="ORF">MU1_41950</name>
</gene>
<keyword evidence="2" id="KW-0805">Transcription regulation</keyword>
<evidence type="ECO:0000313" key="8">
    <source>
        <dbReference type="EMBL" id="GLX69849.1"/>
    </source>
</evidence>
<keyword evidence="4" id="KW-0238">DNA-binding</keyword>
<evidence type="ECO:0000256" key="4">
    <source>
        <dbReference type="ARBA" id="ARBA00023125"/>
    </source>
</evidence>
<dbReference type="Gene3D" id="1.10.1740.10">
    <property type="match status" value="1"/>
</dbReference>
<name>A0ABQ6GFY4_9BACL</name>
<dbReference type="Gene3D" id="1.10.10.10">
    <property type="entry name" value="Winged helix-like DNA-binding domain superfamily/Winged helix DNA-binding domain"/>
    <property type="match status" value="1"/>
</dbReference>
<dbReference type="InterPro" id="IPR013249">
    <property type="entry name" value="RNA_pol_sigma70_r4_t2"/>
</dbReference>
<comment type="similarity">
    <text evidence="1">Belongs to the sigma-70 factor family. ECF subfamily.</text>
</comment>
<dbReference type="PANTHER" id="PTHR43133">
    <property type="entry name" value="RNA POLYMERASE ECF-TYPE SIGMA FACTO"/>
    <property type="match status" value="1"/>
</dbReference>
<comment type="caution">
    <text evidence="8">The sequence shown here is derived from an EMBL/GenBank/DDBJ whole genome shotgun (WGS) entry which is preliminary data.</text>
</comment>
<dbReference type="InterPro" id="IPR014284">
    <property type="entry name" value="RNA_pol_sigma-70_dom"/>
</dbReference>
<dbReference type="Proteomes" id="UP001157114">
    <property type="component" value="Unassembled WGS sequence"/>
</dbReference>
<dbReference type="InterPro" id="IPR013324">
    <property type="entry name" value="RNA_pol_sigma_r3/r4-like"/>
</dbReference>
<accession>A0ABQ6GFY4</accession>
<evidence type="ECO:0008006" key="10">
    <source>
        <dbReference type="Google" id="ProtNLM"/>
    </source>
</evidence>
<proteinExistence type="inferred from homology"/>
<evidence type="ECO:0000259" key="6">
    <source>
        <dbReference type="Pfam" id="PF04542"/>
    </source>
</evidence>
<keyword evidence="5" id="KW-0804">Transcription</keyword>
<reference evidence="8 9" key="1">
    <citation type="submission" date="2023-03" db="EMBL/GenBank/DDBJ databases">
        <title>Draft genome sequence of the bacteria which degrade cell wall of Tricholomamatutake.</title>
        <authorList>
            <person name="Konishi Y."/>
            <person name="Fukuta Y."/>
            <person name="Shirasaka N."/>
        </authorList>
    </citation>
    <scope>NUCLEOTIDE SEQUENCE [LARGE SCALE GENOMIC DNA]</scope>
    <source>
        <strain evidence="9">mu1</strain>
    </source>
</reference>
<dbReference type="Pfam" id="PF08281">
    <property type="entry name" value="Sigma70_r4_2"/>
    <property type="match status" value="1"/>
</dbReference>
<evidence type="ECO:0000256" key="2">
    <source>
        <dbReference type="ARBA" id="ARBA00023015"/>
    </source>
</evidence>
<dbReference type="EMBL" id="BSSQ01000016">
    <property type="protein sequence ID" value="GLX69849.1"/>
    <property type="molecule type" value="Genomic_DNA"/>
</dbReference>
<dbReference type="InterPro" id="IPR039425">
    <property type="entry name" value="RNA_pol_sigma-70-like"/>
</dbReference>
<evidence type="ECO:0000256" key="1">
    <source>
        <dbReference type="ARBA" id="ARBA00010641"/>
    </source>
</evidence>
<dbReference type="InterPro" id="IPR007627">
    <property type="entry name" value="RNA_pol_sigma70_r2"/>
</dbReference>
<evidence type="ECO:0000256" key="3">
    <source>
        <dbReference type="ARBA" id="ARBA00023082"/>
    </source>
</evidence>
<dbReference type="SUPFAM" id="SSF88946">
    <property type="entry name" value="Sigma2 domain of RNA polymerase sigma factors"/>
    <property type="match status" value="1"/>
</dbReference>
<evidence type="ECO:0000259" key="7">
    <source>
        <dbReference type="Pfam" id="PF08281"/>
    </source>
</evidence>
<feature type="domain" description="RNA polymerase sigma-70 region 2" evidence="6">
    <location>
        <begin position="22"/>
        <end position="88"/>
    </location>
</feature>
<feature type="domain" description="RNA polymerase sigma factor 70 region 4 type 2" evidence="7">
    <location>
        <begin position="115"/>
        <end position="165"/>
    </location>
</feature>
<keyword evidence="9" id="KW-1185">Reference proteome</keyword>
<dbReference type="SUPFAM" id="SSF88659">
    <property type="entry name" value="Sigma3 and sigma4 domains of RNA polymerase sigma factors"/>
    <property type="match status" value="1"/>
</dbReference>
<protein>
    <recommendedName>
        <fullName evidence="10">RNA polymerase sigma factor</fullName>
    </recommendedName>
</protein>
<dbReference type="NCBIfam" id="TIGR02937">
    <property type="entry name" value="sigma70-ECF"/>
    <property type="match status" value="1"/>
</dbReference>
<dbReference type="RefSeq" id="WP_284240620.1">
    <property type="nucleotide sequence ID" value="NZ_BSSQ01000016.1"/>
</dbReference>
<dbReference type="InterPro" id="IPR013325">
    <property type="entry name" value="RNA_pol_sigma_r2"/>
</dbReference>
<organism evidence="8 9">
    <name type="scientific">Paenibacillus glycanilyticus</name>
    <dbReference type="NCBI Taxonomy" id="126569"/>
    <lineage>
        <taxon>Bacteria</taxon>
        <taxon>Bacillati</taxon>
        <taxon>Bacillota</taxon>
        <taxon>Bacilli</taxon>
        <taxon>Bacillales</taxon>
        <taxon>Paenibacillaceae</taxon>
        <taxon>Paenibacillus</taxon>
    </lineage>
</organism>
<sequence>MSDVVTNLAEETRAAHKKFEELVLPHKQSLWRYCRYLTGSPWEGEDLFQETMLKAFTTMTQIWHPIAYQSYLFRIATHTRIDFLRKKRVQLDAYAEPDAIPADPVTTSDPLETIEALEVLVQHLPPRQIAVFLLMEAFGFQAAEVAGMVRMTEGSVYAALHRARVSVRQLRGRESEPAKPAKKDEETVNPLLMELLEALREGEAVPLLHMLSDSTHNDAQPGFQEYSKKEMLEGSLRHRGPLLHVSLEMLWGRQVFVVLAETPEGLALHDIHEYEFDRGQIVYHRGYYFCKQFLSAASDELGIPLHLQKHPHMDWR</sequence>
<evidence type="ECO:0000256" key="5">
    <source>
        <dbReference type="ARBA" id="ARBA00023163"/>
    </source>
</evidence>
<evidence type="ECO:0000313" key="9">
    <source>
        <dbReference type="Proteomes" id="UP001157114"/>
    </source>
</evidence>
<dbReference type="InterPro" id="IPR036388">
    <property type="entry name" value="WH-like_DNA-bd_sf"/>
</dbReference>